<name>A0AA36IJG0_9DINO</name>
<proteinExistence type="inferred from homology"/>
<evidence type="ECO:0000313" key="4">
    <source>
        <dbReference type="Proteomes" id="UP001178507"/>
    </source>
</evidence>
<dbReference type="Proteomes" id="UP001178507">
    <property type="component" value="Unassembled WGS sequence"/>
</dbReference>
<keyword evidence="4" id="KW-1185">Reference proteome</keyword>
<dbReference type="AlphaFoldDB" id="A0AA36IJG0"/>
<evidence type="ECO:0000313" key="3">
    <source>
        <dbReference type="EMBL" id="CAJ1387863.1"/>
    </source>
</evidence>
<protein>
    <recommendedName>
        <fullName evidence="2">Pseudouridine synthase RsuA/RluA-like domain-containing protein</fullName>
    </recommendedName>
</protein>
<dbReference type="GO" id="GO:0003723">
    <property type="term" value="F:RNA binding"/>
    <property type="evidence" value="ECO:0007669"/>
    <property type="project" value="InterPro"/>
</dbReference>
<dbReference type="PANTHER" id="PTHR21600">
    <property type="entry name" value="MITOCHONDRIAL RNA PSEUDOURIDINE SYNTHASE"/>
    <property type="match status" value="1"/>
</dbReference>
<dbReference type="Pfam" id="PF00849">
    <property type="entry name" value="PseudoU_synth_2"/>
    <property type="match status" value="1"/>
</dbReference>
<dbReference type="Gene3D" id="3.30.2350.10">
    <property type="entry name" value="Pseudouridine synthase"/>
    <property type="match status" value="1"/>
</dbReference>
<dbReference type="PANTHER" id="PTHR21600:SF87">
    <property type="entry name" value="RNA PSEUDOURIDYLATE SYNTHASE DOMAIN-CONTAINING PROTEIN 1"/>
    <property type="match status" value="1"/>
</dbReference>
<accession>A0AA36IJG0</accession>
<dbReference type="InterPro" id="IPR050188">
    <property type="entry name" value="RluA_PseudoU_synthase"/>
</dbReference>
<dbReference type="CDD" id="cd02869">
    <property type="entry name" value="PseudoU_synth_RluA_like"/>
    <property type="match status" value="1"/>
</dbReference>
<comment type="caution">
    <text evidence="3">The sequence shown here is derived from an EMBL/GenBank/DDBJ whole genome shotgun (WGS) entry which is preliminary data.</text>
</comment>
<gene>
    <name evidence="3" type="ORF">EVOR1521_LOCUS13848</name>
</gene>
<dbReference type="GO" id="GO:0000455">
    <property type="term" value="P:enzyme-directed rRNA pseudouridine synthesis"/>
    <property type="evidence" value="ECO:0007669"/>
    <property type="project" value="TreeGrafter"/>
</dbReference>
<feature type="domain" description="Pseudouridine synthase RsuA/RluA-like" evidence="2">
    <location>
        <begin position="514"/>
        <end position="638"/>
    </location>
</feature>
<dbReference type="InterPro" id="IPR006145">
    <property type="entry name" value="PsdUridine_synth_RsuA/RluA"/>
</dbReference>
<sequence length="721" mass="78128">MTKVLAEDAALLAALAQNLSRNHSQHDAQHLANSARASAVPRLAELPALSCVGQAFVERGSSPQDLANVLRTFAKAAALHTALLNFTRQSARLAECTQQHLANLLRGFATLAAADMPLASMLRAFGRLLPECTPQSLANVSWGTASLQTTQAPLMAGVGALATARALEPKPQESTNSCRAFAALLAAPWPPLAAAAEAAAQKRAELRPQDVAGLARALAACVLVWRPPSTDVSQFGRQDIANGAWASATTRIREGPLMDSAARAACGLIRTLDAQDAANSLWGSRKLETSAPQLFEMAAVRFDELEEPAPQNLAMAAWASASAAFQRAAPLEAANVRAKAMVGDFAVRDLANLLWSSPALELQIDEDLFGRALQTLLHKLPAEIANVRTHVLRGRQEPLEAFEFLNSILQIGWAAAFSGRRVQRLEDLLRAGLADIGAALDATCRAWLTLGCTRQRSGSGLEQPRVLLDVADMAVVLKPAHWEVDARPPEEAFLGAAPGAARLSSFLQGAYSCAEYPLLFSEEHQFGLIHRLDVPSSGLILVGKTFRGYFALRWQQDTYDLGRHYLVLCHGQVQQQVVNARIKTTKTYPATSYVSAEGKTAWTWLRPLCVLCRGSADFTLLLVVIRTGRTHQIRVHARHIGHPTVMDEKYADPAVCAADAVWCPRNFLHRFQVTFEDLSGTVRRCSAPLPADLLQALRELTPAREAQEVWQSLLTGWLPSV</sequence>
<comment type="similarity">
    <text evidence="1">Belongs to the pseudouridine synthase RluA family.</text>
</comment>
<evidence type="ECO:0000259" key="2">
    <source>
        <dbReference type="Pfam" id="PF00849"/>
    </source>
</evidence>
<evidence type="ECO:0000256" key="1">
    <source>
        <dbReference type="ARBA" id="ARBA00010876"/>
    </source>
</evidence>
<dbReference type="GO" id="GO:0009982">
    <property type="term" value="F:pseudouridine synthase activity"/>
    <property type="evidence" value="ECO:0007669"/>
    <property type="project" value="InterPro"/>
</dbReference>
<organism evidence="3 4">
    <name type="scientific">Effrenium voratum</name>
    <dbReference type="NCBI Taxonomy" id="2562239"/>
    <lineage>
        <taxon>Eukaryota</taxon>
        <taxon>Sar</taxon>
        <taxon>Alveolata</taxon>
        <taxon>Dinophyceae</taxon>
        <taxon>Suessiales</taxon>
        <taxon>Symbiodiniaceae</taxon>
        <taxon>Effrenium</taxon>
    </lineage>
</organism>
<dbReference type="EMBL" id="CAUJNA010001591">
    <property type="protein sequence ID" value="CAJ1387863.1"/>
    <property type="molecule type" value="Genomic_DNA"/>
</dbReference>
<dbReference type="SUPFAM" id="SSF55120">
    <property type="entry name" value="Pseudouridine synthase"/>
    <property type="match status" value="1"/>
</dbReference>
<dbReference type="InterPro" id="IPR020103">
    <property type="entry name" value="PsdUridine_synth_cat_dom_sf"/>
</dbReference>
<reference evidence="3" key="1">
    <citation type="submission" date="2023-08" db="EMBL/GenBank/DDBJ databases">
        <authorList>
            <person name="Chen Y."/>
            <person name="Shah S."/>
            <person name="Dougan E. K."/>
            <person name="Thang M."/>
            <person name="Chan C."/>
        </authorList>
    </citation>
    <scope>NUCLEOTIDE SEQUENCE</scope>
</reference>